<reference evidence="2 3" key="1">
    <citation type="submission" date="2013-07" db="EMBL/GenBank/DDBJ databases">
        <title>The Genome Sequence of Kwoniella mangroviensis CBS10435.</title>
        <authorList>
            <consortium name="The Broad Institute Genome Sequencing Platform"/>
            <person name="Cuomo C."/>
            <person name="Litvintseva A."/>
            <person name="Chen Y."/>
            <person name="Heitman J."/>
            <person name="Sun S."/>
            <person name="Springer D."/>
            <person name="Dromer F."/>
            <person name="Young S.K."/>
            <person name="Zeng Q."/>
            <person name="Gargeya S."/>
            <person name="Fitzgerald M."/>
            <person name="Abouelleil A."/>
            <person name="Alvarado L."/>
            <person name="Berlin A.M."/>
            <person name="Chapman S.B."/>
            <person name="Dewar J."/>
            <person name="Goldberg J."/>
            <person name="Griggs A."/>
            <person name="Gujja S."/>
            <person name="Hansen M."/>
            <person name="Howarth C."/>
            <person name="Imamovic A."/>
            <person name="Larimer J."/>
            <person name="McCowan C."/>
            <person name="Murphy C."/>
            <person name="Pearson M."/>
            <person name="Priest M."/>
            <person name="Roberts A."/>
            <person name="Saif S."/>
            <person name="Shea T."/>
            <person name="Sykes S."/>
            <person name="Wortman J."/>
            <person name="Nusbaum C."/>
            <person name="Birren B."/>
        </authorList>
    </citation>
    <scope>NUCLEOTIDE SEQUENCE [LARGE SCALE GENOMIC DNA]</scope>
    <source>
        <strain evidence="2 3">CBS 10435</strain>
    </source>
</reference>
<proteinExistence type="predicted"/>
<dbReference type="AlphaFoldDB" id="A0A1B9IST9"/>
<organism evidence="2 3">
    <name type="scientific">Kwoniella mangroviensis CBS 10435</name>
    <dbReference type="NCBI Taxonomy" id="1331196"/>
    <lineage>
        <taxon>Eukaryota</taxon>
        <taxon>Fungi</taxon>
        <taxon>Dikarya</taxon>
        <taxon>Basidiomycota</taxon>
        <taxon>Agaricomycotina</taxon>
        <taxon>Tremellomycetes</taxon>
        <taxon>Tremellales</taxon>
        <taxon>Cryptococcaceae</taxon>
        <taxon>Kwoniella</taxon>
    </lineage>
</organism>
<feature type="region of interest" description="Disordered" evidence="1">
    <location>
        <begin position="231"/>
        <end position="289"/>
    </location>
</feature>
<feature type="compositionally biased region" description="Polar residues" evidence="1">
    <location>
        <begin position="172"/>
        <end position="183"/>
    </location>
</feature>
<sequence length="289" mass="31913">MGNPDPLEGQINAFWRDCLLEEAPSETIWSYSYCLDDNALQASHGGHQHHPVGFRNDDMYNNVSLEGQDKTLGIDTNWTWNEAFSLDPQATFVPGRISNDNYFDSAQVEFSPFSSTTFGTLGSLATSSAQIPPSSCTTHDDAPVDIEGAFDDFSYRQELKSDRRRRPPGASTGITDTGSSRVSKSGRVQKPKTGGHHTWMLDDKIDKARSKYATLFAERQKMRESLNSLMGISHTSTTDPPPPGCSKQSYEPGETDLTGSDFEVDVQAAARQKSPRHSGEPKLSNQKRN</sequence>
<reference evidence="3" key="2">
    <citation type="submission" date="2013-12" db="EMBL/GenBank/DDBJ databases">
        <title>Evolution of pathogenesis and genome organization in the Tremellales.</title>
        <authorList>
            <person name="Cuomo C."/>
            <person name="Litvintseva A."/>
            <person name="Heitman J."/>
            <person name="Chen Y."/>
            <person name="Sun S."/>
            <person name="Springer D."/>
            <person name="Dromer F."/>
            <person name="Young S."/>
            <person name="Zeng Q."/>
            <person name="Chapman S."/>
            <person name="Gujja S."/>
            <person name="Saif S."/>
            <person name="Birren B."/>
        </authorList>
    </citation>
    <scope>NUCLEOTIDE SEQUENCE [LARGE SCALE GENOMIC DNA]</scope>
    <source>
        <strain evidence="3">CBS 10435</strain>
    </source>
</reference>
<keyword evidence="3" id="KW-1185">Reference proteome</keyword>
<evidence type="ECO:0000256" key="1">
    <source>
        <dbReference type="SAM" id="MobiDB-lite"/>
    </source>
</evidence>
<gene>
    <name evidence="2" type="ORF">L486_04497</name>
</gene>
<feature type="region of interest" description="Disordered" evidence="1">
    <location>
        <begin position="158"/>
        <end position="199"/>
    </location>
</feature>
<evidence type="ECO:0000313" key="3">
    <source>
        <dbReference type="Proteomes" id="UP000092583"/>
    </source>
</evidence>
<evidence type="ECO:0000313" key="2">
    <source>
        <dbReference type="EMBL" id="OCF58464.1"/>
    </source>
</evidence>
<dbReference type="EMBL" id="KI669462">
    <property type="protein sequence ID" value="OCF58464.1"/>
    <property type="molecule type" value="Genomic_DNA"/>
</dbReference>
<dbReference type="Proteomes" id="UP000092583">
    <property type="component" value="Unassembled WGS sequence"/>
</dbReference>
<name>A0A1B9IST9_9TREE</name>
<accession>A0A1B9IST9</accession>
<protein>
    <submittedName>
        <fullName evidence="2">Uncharacterized protein</fullName>
    </submittedName>
</protein>